<feature type="coiled-coil region" evidence="1">
    <location>
        <begin position="41"/>
        <end position="72"/>
    </location>
</feature>
<dbReference type="EMBL" id="NVUK01000016">
    <property type="protein sequence ID" value="PCI77503.1"/>
    <property type="molecule type" value="Genomic_DNA"/>
</dbReference>
<dbReference type="Proteomes" id="UP000218775">
    <property type="component" value="Unassembled WGS sequence"/>
</dbReference>
<sequence>MKEFEKIMEFFSLSPKERDVKLKDVFEESIEYFERFRHVMVNGSSEEKQQALEEIGRLKDKVQDESKKIQEKTGMSDEDLKQFVQDPKHFQQGQWDALQDAKGKIADGVETFRKEIKGGEGESSSGPVKKKKSKGMKKNKWIQS</sequence>
<evidence type="ECO:0000313" key="3">
    <source>
        <dbReference type="EMBL" id="PCI77503.1"/>
    </source>
</evidence>
<organism evidence="3 4">
    <name type="scientific">Aerophobetes bacterium</name>
    <dbReference type="NCBI Taxonomy" id="2030807"/>
    <lineage>
        <taxon>Bacteria</taxon>
        <taxon>Candidatus Aerophobota</taxon>
    </lineage>
</organism>
<name>A0A2A4X4G5_UNCAE</name>
<comment type="caution">
    <text evidence="3">The sequence shown here is derived from an EMBL/GenBank/DDBJ whole genome shotgun (WGS) entry which is preliminary data.</text>
</comment>
<evidence type="ECO:0000313" key="4">
    <source>
        <dbReference type="Proteomes" id="UP000218775"/>
    </source>
</evidence>
<protein>
    <submittedName>
        <fullName evidence="3">Uncharacterized protein</fullName>
    </submittedName>
</protein>
<reference evidence="4" key="1">
    <citation type="submission" date="2017-08" db="EMBL/GenBank/DDBJ databases">
        <title>A dynamic microbial community with high functional redundancy inhabits the cold, oxic subseafloor aquifer.</title>
        <authorList>
            <person name="Tully B.J."/>
            <person name="Wheat C.G."/>
            <person name="Glazer B.T."/>
            <person name="Huber J.A."/>
        </authorList>
    </citation>
    <scope>NUCLEOTIDE SEQUENCE [LARGE SCALE GENOMIC DNA]</scope>
</reference>
<keyword evidence="1" id="KW-0175">Coiled coil</keyword>
<proteinExistence type="predicted"/>
<evidence type="ECO:0000256" key="2">
    <source>
        <dbReference type="SAM" id="MobiDB-lite"/>
    </source>
</evidence>
<gene>
    <name evidence="3" type="ORF">COB21_03040</name>
</gene>
<accession>A0A2A4X4G5</accession>
<evidence type="ECO:0000256" key="1">
    <source>
        <dbReference type="SAM" id="Coils"/>
    </source>
</evidence>
<feature type="compositionally biased region" description="Basic residues" evidence="2">
    <location>
        <begin position="128"/>
        <end position="144"/>
    </location>
</feature>
<dbReference type="AlphaFoldDB" id="A0A2A4X4G5"/>
<feature type="region of interest" description="Disordered" evidence="2">
    <location>
        <begin position="114"/>
        <end position="144"/>
    </location>
</feature>